<dbReference type="Pfam" id="PF19618">
    <property type="entry name" value="DUF6123"/>
    <property type="match status" value="1"/>
</dbReference>
<protein>
    <submittedName>
        <fullName evidence="1">Uncharacterized protein</fullName>
    </submittedName>
</protein>
<sequence>MKEKVYGEGGRLVWSTEEYITYLEGKGFSFGEDMIGFIYFGKQYTKASDSLVNIAIELTLKVQKKFDGSFYVSLLETLTKNHIFTKREAEKFAREQGLFQ</sequence>
<dbReference type="InterPro" id="IPR046126">
    <property type="entry name" value="DUF6123"/>
</dbReference>
<dbReference type="AlphaFoldDB" id="A0A398BHW3"/>
<dbReference type="Proteomes" id="UP000266016">
    <property type="component" value="Unassembled WGS sequence"/>
</dbReference>
<dbReference type="EMBL" id="QWVS01000002">
    <property type="protein sequence ID" value="RID89177.1"/>
    <property type="molecule type" value="Genomic_DNA"/>
</dbReference>
<organism evidence="1 2">
    <name type="scientific">Peribacillus asahii</name>
    <dbReference type="NCBI Taxonomy" id="228899"/>
    <lineage>
        <taxon>Bacteria</taxon>
        <taxon>Bacillati</taxon>
        <taxon>Bacillota</taxon>
        <taxon>Bacilli</taxon>
        <taxon>Bacillales</taxon>
        <taxon>Bacillaceae</taxon>
        <taxon>Peribacillus</taxon>
    </lineage>
</organism>
<gene>
    <name evidence="1" type="ORF">D1953_01010</name>
</gene>
<reference evidence="1 2" key="1">
    <citation type="submission" date="2018-08" db="EMBL/GenBank/DDBJ databases">
        <title>Bacillus jemisoniae sp. nov., Bacillus chryseoplanitiae sp. nov., Bacillus resnikiae sp. nov., and Bacillus frankliniae sp. nov., isolated from Viking spacecraft and associated surfaces.</title>
        <authorList>
            <person name="Seuylemezian A."/>
            <person name="Vaishampayan P."/>
        </authorList>
    </citation>
    <scope>NUCLEOTIDE SEQUENCE [LARGE SCALE GENOMIC DNA]</scope>
    <source>
        <strain evidence="1 2">MA001</strain>
    </source>
</reference>
<proteinExistence type="predicted"/>
<comment type="caution">
    <text evidence="1">The sequence shown here is derived from an EMBL/GenBank/DDBJ whole genome shotgun (WGS) entry which is preliminary data.</text>
</comment>
<keyword evidence="2" id="KW-1185">Reference proteome</keyword>
<accession>A0A398BHW3</accession>
<evidence type="ECO:0000313" key="1">
    <source>
        <dbReference type="EMBL" id="RID89177.1"/>
    </source>
</evidence>
<name>A0A398BHW3_9BACI</name>
<evidence type="ECO:0000313" key="2">
    <source>
        <dbReference type="Proteomes" id="UP000266016"/>
    </source>
</evidence>